<dbReference type="PANTHER" id="PTHR41542">
    <property type="entry name" value="BLL5807 PROTEIN"/>
    <property type="match status" value="1"/>
</dbReference>
<feature type="signal peptide" evidence="3">
    <location>
        <begin position="1"/>
        <end position="18"/>
    </location>
</feature>
<dbReference type="Pfam" id="PF04280">
    <property type="entry name" value="Tim44"/>
    <property type="match status" value="1"/>
</dbReference>
<keyword evidence="6" id="KW-1185">Reference proteome</keyword>
<sequence>MKKTLVLMMTLVSFLAFAQVAEAKRFGFGGNFGYSKKLEPQQYKKRPSSSNAQQAKPQQAPYGQRPATGASKWLGPLAGIAAGGLLAAMLFGDGFHGIQPFDILVFILVAMVLMSLFRRRQQPVYSSQQREYDEPMYQPNHYEKTAHQEWQTPEPAYQQGSIMGSALSENAQAVDEAPSWFDKDSFMENAKHHFVEVQKAWDVQDMTEIRAYCSPELAVALEGEMEGMDMAGNFTQVDELRADIVDMATENEYFIVSVRFSGFIIEEQGGFAHAFNEVWHIRRLLQGEGDWQIAGIQQVS</sequence>
<dbReference type="SUPFAM" id="SSF54427">
    <property type="entry name" value="NTF2-like"/>
    <property type="match status" value="1"/>
</dbReference>
<evidence type="ECO:0000259" key="4">
    <source>
        <dbReference type="SMART" id="SM00978"/>
    </source>
</evidence>
<reference evidence="5 6" key="1">
    <citation type="submission" date="2014-04" db="EMBL/GenBank/DDBJ databases">
        <title>Draft genome sequence of Hydrogenovibrio marinus MH-110, a model organism for aerobic H2 metabolism.</title>
        <authorList>
            <person name="Cha H.J."/>
            <person name="Jo B.H."/>
            <person name="Hwang B.H."/>
        </authorList>
    </citation>
    <scope>NUCLEOTIDE SEQUENCE [LARGE SCALE GENOMIC DNA]</scope>
    <source>
        <strain evidence="5 6">MH-110</strain>
    </source>
</reference>
<evidence type="ECO:0000313" key="6">
    <source>
        <dbReference type="Proteomes" id="UP000027341"/>
    </source>
</evidence>
<organism evidence="5 6">
    <name type="scientific">Hydrogenovibrio marinus</name>
    <dbReference type="NCBI Taxonomy" id="28885"/>
    <lineage>
        <taxon>Bacteria</taxon>
        <taxon>Pseudomonadati</taxon>
        <taxon>Pseudomonadota</taxon>
        <taxon>Gammaproteobacteria</taxon>
        <taxon>Thiotrichales</taxon>
        <taxon>Piscirickettsiaceae</taxon>
        <taxon>Hydrogenovibrio</taxon>
    </lineage>
</organism>
<dbReference type="Gene3D" id="3.10.450.240">
    <property type="match status" value="1"/>
</dbReference>
<dbReference type="InterPro" id="IPR032710">
    <property type="entry name" value="NTF2-like_dom_sf"/>
</dbReference>
<dbReference type="SMART" id="SM00978">
    <property type="entry name" value="Tim44"/>
    <property type="match status" value="1"/>
</dbReference>
<dbReference type="RefSeq" id="WP_029910748.1">
    <property type="nucleotide sequence ID" value="NZ_AP020335.1"/>
</dbReference>
<dbReference type="STRING" id="28885.EI16_05925"/>
<feature type="transmembrane region" description="Helical" evidence="2">
    <location>
        <begin position="98"/>
        <end position="117"/>
    </location>
</feature>
<dbReference type="InterPro" id="IPR007379">
    <property type="entry name" value="Tim44-like_dom"/>
</dbReference>
<dbReference type="PANTHER" id="PTHR41542:SF1">
    <property type="entry name" value="BLL5807 PROTEIN"/>
    <property type="match status" value="1"/>
</dbReference>
<gene>
    <name evidence="5" type="ORF">EI16_05925</name>
</gene>
<dbReference type="EMBL" id="JMIU01000001">
    <property type="protein sequence ID" value="KDN95831.1"/>
    <property type="molecule type" value="Genomic_DNA"/>
</dbReference>
<comment type="caution">
    <text evidence="5">The sequence shown here is derived from an EMBL/GenBank/DDBJ whole genome shotgun (WGS) entry which is preliminary data.</text>
</comment>
<keyword evidence="2" id="KW-0812">Transmembrane</keyword>
<feature type="domain" description="Tim44-like" evidence="4">
    <location>
        <begin position="167"/>
        <end position="298"/>
    </location>
</feature>
<feature type="region of interest" description="Disordered" evidence="1">
    <location>
        <begin position="43"/>
        <end position="66"/>
    </location>
</feature>
<evidence type="ECO:0000313" key="5">
    <source>
        <dbReference type="EMBL" id="KDN95831.1"/>
    </source>
</evidence>
<evidence type="ECO:0000256" key="2">
    <source>
        <dbReference type="SAM" id="Phobius"/>
    </source>
</evidence>
<dbReference type="AlphaFoldDB" id="A0A066ZZP5"/>
<keyword evidence="3" id="KW-0732">Signal</keyword>
<feature type="chain" id="PRO_5001636937" description="Tim44-like domain-containing protein" evidence="3">
    <location>
        <begin position="19"/>
        <end position="300"/>
    </location>
</feature>
<keyword evidence="2" id="KW-0472">Membrane</keyword>
<evidence type="ECO:0000256" key="1">
    <source>
        <dbReference type="SAM" id="MobiDB-lite"/>
    </source>
</evidence>
<name>A0A066ZZP5_HYDMR</name>
<feature type="transmembrane region" description="Helical" evidence="2">
    <location>
        <begin position="73"/>
        <end position="91"/>
    </location>
</feature>
<dbReference type="Proteomes" id="UP000027341">
    <property type="component" value="Unassembled WGS sequence"/>
</dbReference>
<feature type="compositionally biased region" description="Polar residues" evidence="1">
    <location>
        <begin position="48"/>
        <end position="57"/>
    </location>
</feature>
<proteinExistence type="predicted"/>
<evidence type="ECO:0000256" key="3">
    <source>
        <dbReference type="SAM" id="SignalP"/>
    </source>
</evidence>
<protein>
    <recommendedName>
        <fullName evidence="4">Tim44-like domain-containing protein</fullName>
    </recommendedName>
</protein>
<accession>A0A066ZZP5</accession>
<keyword evidence="2" id="KW-1133">Transmembrane helix</keyword>